<proteinExistence type="predicted"/>
<gene>
    <name evidence="2" type="ORF">BK662_29080</name>
</gene>
<organism evidence="2 3">
    <name type="scientific">Pseudomonas frederiksbergensis</name>
    <dbReference type="NCBI Taxonomy" id="104087"/>
    <lineage>
        <taxon>Bacteria</taxon>
        <taxon>Pseudomonadati</taxon>
        <taxon>Pseudomonadota</taxon>
        <taxon>Gammaproteobacteria</taxon>
        <taxon>Pseudomonadales</taxon>
        <taxon>Pseudomonadaceae</taxon>
        <taxon>Pseudomonas</taxon>
    </lineage>
</organism>
<keyword evidence="2" id="KW-0413">Isomerase</keyword>
<dbReference type="PROSITE" id="PS50880">
    <property type="entry name" value="TOPRIM"/>
    <property type="match status" value="1"/>
</dbReference>
<name>A0A423HIV3_9PSED</name>
<sequence>MTDASILFRNALQTVYGQLDWLPVADGAIHRFHVPNDKPGTVNGWYVLYLDGIASAAFGSWKAGGKSTWNSRDSAEPRSVERLRQHIEQSRQQRTTAQFSRQQATSEVAQRWWVNAPHADPDHRYLVVKAVRPYGLRQRGDHLLVPLYVSGQLVNLQRISLDGSKRFLSGGRISASYSPLGRVAPGRPLYICEGWATGATLHRGGCTVAVAMNAGNLKSVALLLRAKYPDIEIIIAGDDDRQTRGNPGRAAAIDAANASGARVSFPDWPAGSPDDLTDFNDLHTWRAAQ</sequence>
<comment type="caution">
    <text evidence="2">The sequence shown here is derived from an EMBL/GenBank/DDBJ whole genome shotgun (WGS) entry which is preliminary data.</text>
</comment>
<dbReference type="GO" id="GO:0016853">
    <property type="term" value="F:isomerase activity"/>
    <property type="evidence" value="ECO:0007669"/>
    <property type="project" value="UniProtKB-KW"/>
</dbReference>
<dbReference type="CDD" id="cd01029">
    <property type="entry name" value="TOPRIM_primases"/>
    <property type="match status" value="1"/>
</dbReference>
<dbReference type="InterPro" id="IPR034154">
    <property type="entry name" value="TOPRIM_DnaG/twinkle"/>
</dbReference>
<feature type="domain" description="Toprim" evidence="1">
    <location>
        <begin position="187"/>
        <end position="273"/>
    </location>
</feature>
<accession>A0A423HIV3</accession>
<evidence type="ECO:0000313" key="2">
    <source>
        <dbReference type="EMBL" id="RON13047.1"/>
    </source>
</evidence>
<dbReference type="AlphaFoldDB" id="A0A423HIV3"/>
<evidence type="ECO:0000313" key="3">
    <source>
        <dbReference type="Proteomes" id="UP000284002"/>
    </source>
</evidence>
<evidence type="ECO:0000259" key="1">
    <source>
        <dbReference type="PROSITE" id="PS50880"/>
    </source>
</evidence>
<protein>
    <submittedName>
        <fullName evidence="2">Topoisomerase</fullName>
    </submittedName>
</protein>
<reference evidence="2 3" key="1">
    <citation type="submission" date="2016-10" db="EMBL/GenBank/DDBJ databases">
        <title>Comparative genome analysis of multiple Pseudomonas spp. focuses on biocontrol and plant growth promoting traits.</title>
        <authorList>
            <person name="Tao X.-Y."/>
            <person name="Taylor C.G."/>
        </authorList>
    </citation>
    <scope>NUCLEOTIDE SEQUENCE [LARGE SCALE GENOMIC DNA]</scope>
    <source>
        <strain evidence="2 3">36C6</strain>
    </source>
</reference>
<dbReference type="EMBL" id="MOBM01000039">
    <property type="protein sequence ID" value="RON13047.1"/>
    <property type="molecule type" value="Genomic_DNA"/>
</dbReference>
<dbReference type="Proteomes" id="UP000284002">
    <property type="component" value="Unassembled WGS sequence"/>
</dbReference>
<dbReference type="Pfam" id="PF13362">
    <property type="entry name" value="Toprim_3"/>
    <property type="match status" value="1"/>
</dbReference>
<dbReference type="RefSeq" id="WP_123360694.1">
    <property type="nucleotide sequence ID" value="NZ_MOBM01000039.1"/>
</dbReference>
<dbReference type="InterPro" id="IPR006171">
    <property type="entry name" value="TOPRIM_dom"/>
</dbReference>